<dbReference type="RefSeq" id="WP_226604135.1">
    <property type="nucleotide sequence ID" value="NZ_JAJAQI010000003.1"/>
</dbReference>
<comment type="cofactor">
    <cofactor evidence="8">
        <name>Mn(2+)</name>
        <dbReference type="ChEBI" id="CHEBI:29035"/>
    </cofactor>
    <text evidence="8">Binds 2 manganese ions per subunit.</text>
</comment>
<evidence type="ECO:0000256" key="8">
    <source>
        <dbReference type="HAMAP-Rule" id="MF_00181"/>
    </source>
</evidence>
<evidence type="ECO:0000256" key="4">
    <source>
        <dbReference type="ARBA" id="ARBA00022438"/>
    </source>
</evidence>
<evidence type="ECO:0000256" key="7">
    <source>
        <dbReference type="ARBA" id="ARBA00023211"/>
    </source>
</evidence>
<dbReference type="NCBIfam" id="NF002074">
    <property type="entry name" value="PRK00913.1-4"/>
    <property type="match status" value="1"/>
</dbReference>
<dbReference type="Pfam" id="PF00883">
    <property type="entry name" value="Peptidase_M17"/>
    <property type="match status" value="1"/>
</dbReference>
<feature type="domain" description="Cytosol aminopeptidase" evidence="9">
    <location>
        <begin position="353"/>
        <end position="360"/>
    </location>
</feature>
<dbReference type="Gene3D" id="3.40.220.10">
    <property type="entry name" value="Leucine Aminopeptidase, subunit E, domain 1"/>
    <property type="match status" value="1"/>
</dbReference>
<dbReference type="InterPro" id="IPR023042">
    <property type="entry name" value="Peptidase_M17_leu_NH2_pept"/>
</dbReference>
<evidence type="ECO:0000256" key="5">
    <source>
        <dbReference type="ARBA" id="ARBA00022670"/>
    </source>
</evidence>
<comment type="similarity">
    <text evidence="3 8">Belongs to the peptidase M17 family.</text>
</comment>
<dbReference type="SUPFAM" id="SSF53187">
    <property type="entry name" value="Zn-dependent exopeptidases"/>
    <property type="match status" value="1"/>
</dbReference>
<feature type="binding site" evidence="8">
    <location>
        <position position="278"/>
    </location>
    <ligand>
        <name>Mn(2+)</name>
        <dbReference type="ChEBI" id="CHEBI:29035"/>
        <label>2</label>
    </ligand>
</feature>
<organism evidence="10 11">
    <name type="scientific">Roseicella aerolata</name>
    <dbReference type="NCBI Taxonomy" id="2883479"/>
    <lineage>
        <taxon>Bacteria</taxon>
        <taxon>Pseudomonadati</taxon>
        <taxon>Pseudomonadota</taxon>
        <taxon>Alphaproteobacteria</taxon>
        <taxon>Acetobacterales</taxon>
        <taxon>Roseomonadaceae</taxon>
        <taxon>Roseicella</taxon>
    </lineage>
</organism>
<evidence type="ECO:0000256" key="1">
    <source>
        <dbReference type="ARBA" id="ARBA00000135"/>
    </source>
</evidence>
<dbReference type="GO" id="GO:0005737">
    <property type="term" value="C:cytoplasm"/>
    <property type="evidence" value="ECO:0007669"/>
    <property type="project" value="UniProtKB-SubCell"/>
</dbReference>
<keyword evidence="6 8" id="KW-0378">Hydrolase</keyword>
<dbReference type="PRINTS" id="PR00481">
    <property type="entry name" value="LAMNOPPTDASE"/>
</dbReference>
<dbReference type="InterPro" id="IPR011356">
    <property type="entry name" value="Leucine_aapep/pepB"/>
</dbReference>
<accession>A0A9X1L937</accession>
<dbReference type="InterPro" id="IPR008283">
    <property type="entry name" value="Peptidase_M17_N"/>
</dbReference>
<feature type="binding site" evidence="8">
    <location>
        <position position="355"/>
    </location>
    <ligand>
        <name>Mn(2+)</name>
        <dbReference type="ChEBI" id="CHEBI:29035"/>
        <label>1</label>
    </ligand>
</feature>
<feature type="binding site" evidence="8">
    <location>
        <position position="357"/>
    </location>
    <ligand>
        <name>Mn(2+)</name>
        <dbReference type="ChEBI" id="CHEBI:29035"/>
        <label>1</label>
    </ligand>
</feature>
<gene>
    <name evidence="8" type="primary">pepA</name>
    <name evidence="10" type="ORF">LHA35_02635</name>
</gene>
<evidence type="ECO:0000256" key="3">
    <source>
        <dbReference type="ARBA" id="ARBA00009528"/>
    </source>
</evidence>
<evidence type="ECO:0000259" key="9">
    <source>
        <dbReference type="PROSITE" id="PS00631"/>
    </source>
</evidence>
<evidence type="ECO:0000313" key="11">
    <source>
        <dbReference type="Proteomes" id="UP001139311"/>
    </source>
</evidence>
<keyword evidence="7 8" id="KW-0464">Manganese</keyword>
<dbReference type="EMBL" id="JAJAQI010000003">
    <property type="protein sequence ID" value="MCB4820628.1"/>
    <property type="molecule type" value="Genomic_DNA"/>
</dbReference>
<dbReference type="Proteomes" id="UP001139311">
    <property type="component" value="Unassembled WGS sequence"/>
</dbReference>
<dbReference type="EC" id="3.4.11.10" evidence="8"/>
<comment type="catalytic activity">
    <reaction evidence="1 8">
        <text>Release of an N-terminal amino acid, Xaa-|-Yaa-, in which Xaa is preferably Leu, but may be other amino acids including Pro although not Arg or Lys, and Yaa may be Pro. Amino acid amides and methyl esters are also readily hydrolyzed, but rates on arylamides are exceedingly low.</text>
        <dbReference type="EC" id="3.4.11.1"/>
    </reaction>
</comment>
<dbReference type="EC" id="3.4.11.1" evidence="8"/>
<dbReference type="Pfam" id="PF02789">
    <property type="entry name" value="Peptidase_M17_N"/>
    <property type="match status" value="1"/>
</dbReference>
<comment type="catalytic activity">
    <reaction evidence="2 8">
        <text>Release of an N-terminal amino acid, preferentially leucine, but not glutamic or aspartic acids.</text>
        <dbReference type="EC" id="3.4.11.10"/>
    </reaction>
</comment>
<dbReference type="SUPFAM" id="SSF52949">
    <property type="entry name" value="Macro domain-like"/>
    <property type="match status" value="1"/>
</dbReference>
<keyword evidence="11" id="KW-1185">Reference proteome</keyword>
<dbReference type="GO" id="GO:0030145">
    <property type="term" value="F:manganese ion binding"/>
    <property type="evidence" value="ECO:0007669"/>
    <property type="project" value="UniProtKB-UniRule"/>
</dbReference>
<reference evidence="10" key="1">
    <citation type="submission" date="2021-10" db="EMBL/GenBank/DDBJ databases">
        <title>Roseicella aerolatum sp. nov., isolated from aerosols of e-waste dismantling site.</title>
        <authorList>
            <person name="Qin T."/>
        </authorList>
    </citation>
    <scope>NUCLEOTIDE SEQUENCE</scope>
    <source>
        <strain evidence="10">GB24</strain>
    </source>
</reference>
<comment type="function">
    <text evidence="8">Presumably involved in the processing and regular turnover of intracellular proteins. Catalyzes the removal of unsubstituted N-terminal amino acids from various peptides.</text>
</comment>
<evidence type="ECO:0000313" key="10">
    <source>
        <dbReference type="EMBL" id="MCB4820628.1"/>
    </source>
</evidence>
<name>A0A9X1L937_9PROT</name>
<feature type="active site" evidence="8">
    <location>
        <position position="359"/>
    </location>
</feature>
<dbReference type="NCBIfam" id="NF002077">
    <property type="entry name" value="PRK00913.2-4"/>
    <property type="match status" value="1"/>
</dbReference>
<comment type="subcellular location">
    <subcellularLocation>
        <location evidence="8">Cytoplasm</location>
    </subcellularLocation>
</comment>
<evidence type="ECO:0000256" key="6">
    <source>
        <dbReference type="ARBA" id="ARBA00022801"/>
    </source>
</evidence>
<sequence>MLDIAFVKPVLPRHGALVLPLVEGSGPEGMNELAGLAQAVDAASGGAVARALAAASFKGRKGQSCTIWAPALEGGASGPSRIVAIGLGKAAELTPEGLEAAGAAALPLVNGEREAVIAAETLAAPQAAAFALGLLLKSYRFDRYRTTEKEEDKPKLERVEVATDATTAAKTAWAPMRAVAEGVFLSRDLVSEPPNILHPEEMAERCQELEKLGLTVEVLGPKEMKKLGMGALLGVAQGSAREPRIVVMQWLGATGNGGKGKKAATKPLAFIGKGVTFDTGGISIKPAAGMEDMKWDMAGAGAVIGLMAALAGRRARVDAVGLVGLVENMPSGDAQRPGDVVKTASGQTVEVINTDAEGRLVLADVIHYCQQRFEPRFMIDLATLTGAIIISLGHEHAGLFSNDDALAQQITAAGKAVGEACWRMPLGEAYDKQLKSDIADMKNVGGRPGGSITAAQFIQRFVNTKNGPMQAPTPWAHLDIAGVAWSSKDLPTVPKGATAFGVRLLDRLVADHYEG</sequence>
<keyword evidence="8" id="KW-0479">Metal-binding</keyword>
<feature type="binding site" evidence="8">
    <location>
        <position position="278"/>
    </location>
    <ligand>
        <name>Mn(2+)</name>
        <dbReference type="ChEBI" id="CHEBI:29035"/>
        <label>1</label>
    </ligand>
</feature>
<dbReference type="GO" id="GO:0070006">
    <property type="term" value="F:metalloaminopeptidase activity"/>
    <property type="evidence" value="ECO:0007669"/>
    <property type="project" value="InterPro"/>
</dbReference>
<dbReference type="PROSITE" id="PS00631">
    <property type="entry name" value="CYTOSOL_AP"/>
    <property type="match status" value="1"/>
</dbReference>
<dbReference type="NCBIfam" id="NF002075">
    <property type="entry name" value="PRK00913.2-2"/>
    <property type="match status" value="1"/>
</dbReference>
<feature type="binding site" evidence="8">
    <location>
        <position position="296"/>
    </location>
    <ligand>
        <name>Mn(2+)</name>
        <dbReference type="ChEBI" id="CHEBI:29035"/>
        <label>2</label>
    </ligand>
</feature>
<comment type="caution">
    <text evidence="10">The sequence shown here is derived from an EMBL/GenBank/DDBJ whole genome shotgun (WGS) entry which is preliminary data.</text>
</comment>
<feature type="active site" evidence="8">
    <location>
        <position position="285"/>
    </location>
</feature>
<keyword evidence="5 8" id="KW-0645">Protease</keyword>
<keyword evidence="4 8" id="KW-0031">Aminopeptidase</keyword>
<feature type="binding site" evidence="8">
    <location>
        <position position="357"/>
    </location>
    <ligand>
        <name>Mn(2+)</name>
        <dbReference type="ChEBI" id="CHEBI:29035"/>
        <label>2</label>
    </ligand>
</feature>
<protein>
    <recommendedName>
        <fullName evidence="8">Probable cytosol aminopeptidase</fullName>
        <ecNumber evidence="8">3.4.11.1</ecNumber>
    </recommendedName>
    <alternativeName>
        <fullName evidence="8">Leucine aminopeptidase</fullName>
        <shortName evidence="8">LAP</shortName>
        <ecNumber evidence="8">3.4.11.10</ecNumber>
    </alternativeName>
    <alternativeName>
        <fullName evidence="8">Leucyl aminopeptidase</fullName>
    </alternativeName>
</protein>
<dbReference type="CDD" id="cd00433">
    <property type="entry name" value="Peptidase_M17"/>
    <property type="match status" value="1"/>
</dbReference>
<evidence type="ECO:0000256" key="2">
    <source>
        <dbReference type="ARBA" id="ARBA00000967"/>
    </source>
</evidence>
<dbReference type="AlphaFoldDB" id="A0A9X1L937"/>
<dbReference type="PANTHER" id="PTHR11963">
    <property type="entry name" value="LEUCINE AMINOPEPTIDASE-RELATED"/>
    <property type="match status" value="1"/>
</dbReference>
<dbReference type="PANTHER" id="PTHR11963:SF23">
    <property type="entry name" value="CYTOSOL AMINOPEPTIDASE"/>
    <property type="match status" value="1"/>
</dbReference>
<proteinExistence type="inferred from homology"/>
<feature type="binding site" evidence="8">
    <location>
        <position position="273"/>
    </location>
    <ligand>
        <name>Mn(2+)</name>
        <dbReference type="ChEBI" id="CHEBI:29035"/>
        <label>2</label>
    </ligand>
</feature>
<dbReference type="GO" id="GO:0006508">
    <property type="term" value="P:proteolysis"/>
    <property type="evidence" value="ECO:0007669"/>
    <property type="project" value="UniProtKB-KW"/>
</dbReference>
<dbReference type="InterPro" id="IPR000819">
    <property type="entry name" value="Peptidase_M17_C"/>
</dbReference>
<keyword evidence="8" id="KW-0963">Cytoplasm</keyword>
<dbReference type="InterPro" id="IPR043472">
    <property type="entry name" value="Macro_dom-like"/>
</dbReference>
<dbReference type="NCBIfam" id="NF002073">
    <property type="entry name" value="PRK00913.1-2"/>
    <property type="match status" value="1"/>
</dbReference>
<dbReference type="Gene3D" id="3.40.630.10">
    <property type="entry name" value="Zn peptidases"/>
    <property type="match status" value="1"/>
</dbReference>
<dbReference type="HAMAP" id="MF_00181">
    <property type="entry name" value="Cytosol_peptidase_M17"/>
    <property type="match status" value="1"/>
</dbReference>